<gene>
    <name evidence="1" type="ORF">BJ322DRAFT_1060925</name>
</gene>
<proteinExistence type="predicted"/>
<sequence length="302" mass="32760">MGLPQDEILSDALKLAFVAGMLSSSTPRTVPVQMPITLFTPPTSYDFMNHTTTKPLTASNPFQSIPGLTKNLRPLYAAVPLYAIIPLHVLQAQAIPLQWAPPPQPFDSVFWDLVGKTVERSVHGAVALARFLSEIAKATPEKDLASPRDGQGLSSCDLLDLSSLPFIPTEDDLLRVDMSELEWIPSSELYPREVEPVDVAAAVLRLVRVAGRITPSVIPLTLHRSQLPTGINPPLPLQSGSSDKTLATVLEGFIPGEGFSRLLQIPDEELYFDLDDFDEPGATTPPWPFTASAFIPSTLSSA</sequence>
<protein>
    <submittedName>
        <fullName evidence="1">Uncharacterized protein</fullName>
    </submittedName>
</protein>
<dbReference type="EMBL" id="WIUZ02000007">
    <property type="protein sequence ID" value="KAF9785011.1"/>
    <property type="molecule type" value="Genomic_DNA"/>
</dbReference>
<keyword evidence="2" id="KW-1185">Reference proteome</keyword>
<reference evidence="1" key="2">
    <citation type="submission" date="2020-11" db="EMBL/GenBank/DDBJ databases">
        <authorList>
            <consortium name="DOE Joint Genome Institute"/>
            <person name="Kuo A."/>
            <person name="Miyauchi S."/>
            <person name="Kiss E."/>
            <person name="Drula E."/>
            <person name="Kohler A."/>
            <person name="Sanchez-Garcia M."/>
            <person name="Andreopoulos B."/>
            <person name="Barry K.W."/>
            <person name="Bonito G."/>
            <person name="Buee M."/>
            <person name="Carver A."/>
            <person name="Chen C."/>
            <person name="Cichocki N."/>
            <person name="Clum A."/>
            <person name="Culley D."/>
            <person name="Crous P.W."/>
            <person name="Fauchery L."/>
            <person name="Girlanda M."/>
            <person name="Hayes R."/>
            <person name="Keri Z."/>
            <person name="Labutti K."/>
            <person name="Lipzen A."/>
            <person name="Lombard V."/>
            <person name="Magnuson J."/>
            <person name="Maillard F."/>
            <person name="Morin E."/>
            <person name="Murat C."/>
            <person name="Nolan M."/>
            <person name="Ohm R."/>
            <person name="Pangilinan J."/>
            <person name="Pereira M."/>
            <person name="Perotto S."/>
            <person name="Peter M."/>
            <person name="Riley R."/>
            <person name="Sitrit Y."/>
            <person name="Stielow B."/>
            <person name="Szollosi G."/>
            <person name="Zifcakova L."/>
            <person name="Stursova M."/>
            <person name="Spatafora J.W."/>
            <person name="Tedersoo L."/>
            <person name="Vaario L.-M."/>
            <person name="Yamada A."/>
            <person name="Yan M."/>
            <person name="Wang P."/>
            <person name="Xu J."/>
            <person name="Bruns T."/>
            <person name="Baldrian P."/>
            <person name="Vilgalys R."/>
            <person name="Henrissat B."/>
            <person name="Grigoriev I.V."/>
            <person name="Hibbett D."/>
            <person name="Nagy L.G."/>
            <person name="Martin F.M."/>
        </authorList>
    </citation>
    <scope>NUCLEOTIDE SEQUENCE</scope>
    <source>
        <strain evidence="1">UH-Tt-Lm1</strain>
    </source>
</reference>
<evidence type="ECO:0000313" key="1">
    <source>
        <dbReference type="EMBL" id="KAF9785011.1"/>
    </source>
</evidence>
<dbReference type="OrthoDB" id="10456905at2759"/>
<accession>A0A9P6HE73</accession>
<evidence type="ECO:0000313" key="2">
    <source>
        <dbReference type="Proteomes" id="UP000736335"/>
    </source>
</evidence>
<dbReference type="Proteomes" id="UP000736335">
    <property type="component" value="Unassembled WGS sequence"/>
</dbReference>
<reference evidence="1" key="1">
    <citation type="journal article" date="2020" name="Nat. Commun.">
        <title>Large-scale genome sequencing of mycorrhizal fungi provides insights into the early evolution of symbiotic traits.</title>
        <authorList>
            <person name="Miyauchi S."/>
            <person name="Kiss E."/>
            <person name="Kuo A."/>
            <person name="Drula E."/>
            <person name="Kohler A."/>
            <person name="Sanchez-Garcia M."/>
            <person name="Morin E."/>
            <person name="Andreopoulos B."/>
            <person name="Barry K.W."/>
            <person name="Bonito G."/>
            <person name="Buee M."/>
            <person name="Carver A."/>
            <person name="Chen C."/>
            <person name="Cichocki N."/>
            <person name="Clum A."/>
            <person name="Culley D."/>
            <person name="Crous P.W."/>
            <person name="Fauchery L."/>
            <person name="Girlanda M."/>
            <person name="Hayes R.D."/>
            <person name="Keri Z."/>
            <person name="LaButti K."/>
            <person name="Lipzen A."/>
            <person name="Lombard V."/>
            <person name="Magnuson J."/>
            <person name="Maillard F."/>
            <person name="Murat C."/>
            <person name="Nolan M."/>
            <person name="Ohm R.A."/>
            <person name="Pangilinan J."/>
            <person name="Pereira M.F."/>
            <person name="Perotto S."/>
            <person name="Peter M."/>
            <person name="Pfister S."/>
            <person name="Riley R."/>
            <person name="Sitrit Y."/>
            <person name="Stielow J.B."/>
            <person name="Szollosi G."/>
            <person name="Zifcakova L."/>
            <person name="Stursova M."/>
            <person name="Spatafora J.W."/>
            <person name="Tedersoo L."/>
            <person name="Vaario L.M."/>
            <person name="Yamada A."/>
            <person name="Yan M."/>
            <person name="Wang P."/>
            <person name="Xu J."/>
            <person name="Bruns T."/>
            <person name="Baldrian P."/>
            <person name="Vilgalys R."/>
            <person name="Dunand C."/>
            <person name="Henrissat B."/>
            <person name="Grigoriev I.V."/>
            <person name="Hibbett D."/>
            <person name="Nagy L.G."/>
            <person name="Martin F.M."/>
        </authorList>
    </citation>
    <scope>NUCLEOTIDE SEQUENCE</scope>
    <source>
        <strain evidence="1">UH-Tt-Lm1</strain>
    </source>
</reference>
<organism evidence="1 2">
    <name type="scientific">Thelephora terrestris</name>
    <dbReference type="NCBI Taxonomy" id="56493"/>
    <lineage>
        <taxon>Eukaryota</taxon>
        <taxon>Fungi</taxon>
        <taxon>Dikarya</taxon>
        <taxon>Basidiomycota</taxon>
        <taxon>Agaricomycotina</taxon>
        <taxon>Agaricomycetes</taxon>
        <taxon>Thelephorales</taxon>
        <taxon>Thelephoraceae</taxon>
        <taxon>Thelephora</taxon>
    </lineage>
</organism>
<dbReference type="AlphaFoldDB" id="A0A9P6HE73"/>
<comment type="caution">
    <text evidence="1">The sequence shown here is derived from an EMBL/GenBank/DDBJ whole genome shotgun (WGS) entry which is preliminary data.</text>
</comment>
<name>A0A9P6HE73_9AGAM</name>